<accession>A0A6M2E3W0</accession>
<dbReference type="EMBL" id="GIDH01000138">
    <property type="protein sequence ID" value="NOV52081.1"/>
    <property type="molecule type" value="Transcribed_RNA"/>
</dbReference>
<evidence type="ECO:0000256" key="1">
    <source>
        <dbReference type="SAM" id="SignalP"/>
    </source>
</evidence>
<organism evidence="2">
    <name type="scientific">Amblyomma tuberculatum</name>
    <dbReference type="NCBI Taxonomy" id="48802"/>
    <lineage>
        <taxon>Eukaryota</taxon>
        <taxon>Metazoa</taxon>
        <taxon>Ecdysozoa</taxon>
        <taxon>Arthropoda</taxon>
        <taxon>Chelicerata</taxon>
        <taxon>Arachnida</taxon>
        <taxon>Acari</taxon>
        <taxon>Parasitiformes</taxon>
        <taxon>Ixodida</taxon>
        <taxon>Ixodoidea</taxon>
        <taxon>Ixodidae</taxon>
        <taxon>Amblyomminae</taxon>
        <taxon>Amblyomma</taxon>
    </lineage>
</organism>
<feature type="signal peptide" evidence="1">
    <location>
        <begin position="1"/>
        <end position="20"/>
    </location>
</feature>
<name>A0A6M2E3W0_9ACAR</name>
<keyword evidence="1" id="KW-0732">Signal</keyword>
<proteinExistence type="predicted"/>
<sequence>MVGKCLALGVLLALVLNVFSEEPPCPQVKCPGGNKVACFIGEDRCRCSCVTDEDPCTSLLNRECPEAYTLSCTSQDISCVCKCVLK</sequence>
<feature type="chain" id="PRO_5026795277" evidence="1">
    <location>
        <begin position="21"/>
        <end position="86"/>
    </location>
</feature>
<dbReference type="AlphaFoldDB" id="A0A6M2E3W0"/>
<protein>
    <submittedName>
        <fullName evidence="2">Putative conserved secreted protein</fullName>
    </submittedName>
</protein>
<reference evidence="2" key="1">
    <citation type="submission" date="2019-12" db="EMBL/GenBank/DDBJ databases">
        <title>The sialotranscriptome of the gopher-tortoise tick, Amblyomma tuberculatum.</title>
        <authorList>
            <person name="Karim S."/>
            <person name="Andersen J."/>
            <person name="Kumar D."/>
            <person name="Adamson S."/>
            <person name="Ennen J."/>
            <person name="Qualis C.P."/>
            <person name="Ribeiro J.M.C."/>
        </authorList>
    </citation>
    <scope>NUCLEOTIDE SEQUENCE</scope>
    <source>
        <strain evidence="2">Removed</strain>
        <tissue evidence="2">Salivary glands</tissue>
    </source>
</reference>
<evidence type="ECO:0000313" key="2">
    <source>
        <dbReference type="EMBL" id="NOV52081.1"/>
    </source>
</evidence>